<dbReference type="EMBL" id="BMJE01000001">
    <property type="protein sequence ID" value="GGB65655.1"/>
    <property type="molecule type" value="Genomic_DNA"/>
</dbReference>
<keyword evidence="3" id="KW-1185">Reference proteome</keyword>
<dbReference type="RefSeq" id="WP_188619359.1">
    <property type="nucleotide sequence ID" value="NZ_BMJE01000001.1"/>
</dbReference>
<dbReference type="PROSITE" id="PS51257">
    <property type="entry name" value="PROKAR_LIPOPROTEIN"/>
    <property type="match status" value="1"/>
</dbReference>
<organism evidence="2 3">
    <name type="scientific">Flavobacterium suaedae</name>
    <dbReference type="NCBI Taxonomy" id="1767027"/>
    <lineage>
        <taxon>Bacteria</taxon>
        <taxon>Pseudomonadati</taxon>
        <taxon>Bacteroidota</taxon>
        <taxon>Flavobacteriia</taxon>
        <taxon>Flavobacteriales</taxon>
        <taxon>Flavobacteriaceae</taxon>
        <taxon>Flavobacterium</taxon>
    </lineage>
</organism>
<name>A0ABQ1JGE8_9FLAO</name>
<proteinExistence type="predicted"/>
<feature type="chain" id="PRO_5046342826" evidence="1">
    <location>
        <begin position="24"/>
        <end position="209"/>
    </location>
</feature>
<comment type="caution">
    <text evidence="2">The sequence shown here is derived from an EMBL/GenBank/DDBJ whole genome shotgun (WGS) entry which is preliminary data.</text>
</comment>
<keyword evidence="1" id="KW-0732">Signal</keyword>
<sequence>MKQIKYYTLGLLSVALLTVGLYSCSNEDNSDIQNNEASKTVWNKSNDDVRGGLVAKIENGVAVALYDEKEAKDLLVDSGTFTDVESIELAYGLNPDTNQYEAFVTLIATEASTSMVVGIVADLTIEGDKLIIPNPETEYQAFAKHSCTPKNCSWCQFDRSWFLGRIKGCDCNRAAEEGKPSSCLHGLNSGPAPGLPELVSTLTKLAAGI</sequence>
<dbReference type="Proteomes" id="UP000615760">
    <property type="component" value="Unassembled WGS sequence"/>
</dbReference>
<gene>
    <name evidence="2" type="ORF">GCM10007424_01980</name>
</gene>
<evidence type="ECO:0000256" key="1">
    <source>
        <dbReference type="SAM" id="SignalP"/>
    </source>
</evidence>
<reference evidence="3" key="1">
    <citation type="journal article" date="2019" name="Int. J. Syst. Evol. Microbiol.">
        <title>The Global Catalogue of Microorganisms (GCM) 10K type strain sequencing project: providing services to taxonomists for standard genome sequencing and annotation.</title>
        <authorList>
            <consortium name="The Broad Institute Genomics Platform"/>
            <consortium name="The Broad Institute Genome Sequencing Center for Infectious Disease"/>
            <person name="Wu L."/>
            <person name="Ma J."/>
        </authorList>
    </citation>
    <scope>NUCLEOTIDE SEQUENCE [LARGE SCALE GENOMIC DNA]</scope>
    <source>
        <strain evidence="3">CGMCC 1.15461</strain>
    </source>
</reference>
<feature type="signal peptide" evidence="1">
    <location>
        <begin position="1"/>
        <end position="23"/>
    </location>
</feature>
<accession>A0ABQ1JGE8</accession>
<protein>
    <submittedName>
        <fullName evidence="2">Uncharacterized protein</fullName>
    </submittedName>
</protein>
<evidence type="ECO:0000313" key="3">
    <source>
        <dbReference type="Proteomes" id="UP000615760"/>
    </source>
</evidence>
<evidence type="ECO:0000313" key="2">
    <source>
        <dbReference type="EMBL" id="GGB65655.1"/>
    </source>
</evidence>